<feature type="domain" description="Phage shock protein PspC N-terminal" evidence="2">
    <location>
        <begin position="2"/>
        <end position="58"/>
    </location>
</feature>
<keyword evidence="4" id="KW-1185">Reference proteome</keyword>
<keyword evidence="1" id="KW-1133">Transmembrane helix</keyword>
<sequence length="123" mass="13748">MRFYRDGSKGKIAGVCYGLGQGLGIKVGALRFLCLLSILVLGPGSLLIYLVLTAVLPNVSLDERRKRSNAQASHHLDYVFESLDLRIKKIESYVTTETFAVETRYRQLESQSEASHLSSNERL</sequence>
<keyword evidence="1" id="KW-0812">Transmembrane</keyword>
<dbReference type="OrthoDB" id="5295482at2"/>
<proteinExistence type="predicted"/>
<dbReference type="InterPro" id="IPR007168">
    <property type="entry name" value="Phageshock_PspC_N"/>
</dbReference>
<evidence type="ECO:0000256" key="1">
    <source>
        <dbReference type="SAM" id="Phobius"/>
    </source>
</evidence>
<feature type="transmembrane region" description="Helical" evidence="1">
    <location>
        <begin position="29"/>
        <end position="56"/>
    </location>
</feature>
<dbReference type="RefSeq" id="WP_132319396.1">
    <property type="nucleotide sequence ID" value="NZ_FWZT01000009.1"/>
</dbReference>
<dbReference type="Pfam" id="PF04024">
    <property type="entry name" value="PspC"/>
    <property type="match status" value="1"/>
</dbReference>
<evidence type="ECO:0000259" key="2">
    <source>
        <dbReference type="Pfam" id="PF04024"/>
    </source>
</evidence>
<dbReference type="AlphaFoldDB" id="A0A1Y6BUS9"/>
<protein>
    <submittedName>
        <fullName evidence="3">Phage shock protein C (PspC) family protein</fullName>
    </submittedName>
</protein>
<accession>A0A1Y6BUS9</accession>
<dbReference type="STRING" id="1513793.SAMN06296036_10969"/>
<dbReference type="EMBL" id="FWZT01000009">
    <property type="protein sequence ID" value="SMF29022.1"/>
    <property type="molecule type" value="Genomic_DNA"/>
</dbReference>
<evidence type="ECO:0000313" key="4">
    <source>
        <dbReference type="Proteomes" id="UP000192907"/>
    </source>
</evidence>
<name>A0A1Y6BUS9_9BACT</name>
<gene>
    <name evidence="3" type="ORF">SAMN06296036_10969</name>
</gene>
<organism evidence="3 4">
    <name type="scientific">Pseudobacteriovorax antillogorgiicola</name>
    <dbReference type="NCBI Taxonomy" id="1513793"/>
    <lineage>
        <taxon>Bacteria</taxon>
        <taxon>Pseudomonadati</taxon>
        <taxon>Bdellovibrionota</taxon>
        <taxon>Oligoflexia</taxon>
        <taxon>Oligoflexales</taxon>
        <taxon>Pseudobacteriovoracaceae</taxon>
        <taxon>Pseudobacteriovorax</taxon>
    </lineage>
</organism>
<evidence type="ECO:0000313" key="3">
    <source>
        <dbReference type="EMBL" id="SMF29022.1"/>
    </source>
</evidence>
<keyword evidence="1" id="KW-0472">Membrane</keyword>
<dbReference type="Proteomes" id="UP000192907">
    <property type="component" value="Unassembled WGS sequence"/>
</dbReference>
<reference evidence="4" key="1">
    <citation type="submission" date="2017-04" db="EMBL/GenBank/DDBJ databases">
        <authorList>
            <person name="Varghese N."/>
            <person name="Submissions S."/>
        </authorList>
    </citation>
    <scope>NUCLEOTIDE SEQUENCE [LARGE SCALE GENOMIC DNA]</scope>
    <source>
        <strain evidence="4">RKEM611</strain>
    </source>
</reference>